<proteinExistence type="predicted"/>
<dbReference type="InterPro" id="IPR049472">
    <property type="entry name" value="MRNIP_N"/>
</dbReference>
<sequence>MATSFIAVQCFQCSTMQVKQQRKNGNKWTCVICNHKQSIRKVFAKGHMAKDLRLFVQSFNMSRNVDHGQHWPPECNGRLFDDRGKKRTVWSEYLAGEEDNFTQHGEQADEMGPKVVTELPQQMFKRPKTKLNNCVPASSSGDGEGLYKPVSQKKGNTSRDELPPADVESVPKWSGYIIRDEGSRDSCLPTANKASKWNQYLNQDDDVLIQGSGKICADDLGQGSSDVWETILDDQKVEDDIHPDYM</sequence>
<dbReference type="PANTHER" id="PTHR15863">
    <property type="entry name" value="MRN COMPLEX-INTERACTING PROTEIN"/>
    <property type="match status" value="1"/>
</dbReference>
<dbReference type="GO" id="GO:0007095">
    <property type="term" value="P:mitotic G2 DNA damage checkpoint signaling"/>
    <property type="evidence" value="ECO:0007669"/>
    <property type="project" value="TreeGrafter"/>
</dbReference>
<dbReference type="InterPro" id="IPR032739">
    <property type="entry name" value="MRNIP"/>
</dbReference>
<comment type="caution">
    <text evidence="3">The sequence shown here is derived from an EMBL/GenBank/DDBJ whole genome shotgun (WGS) entry which is preliminary data.</text>
</comment>
<keyword evidence="4" id="KW-1185">Reference proteome</keyword>
<dbReference type="Pfam" id="PF15749">
    <property type="entry name" value="MRNIP"/>
    <property type="match status" value="1"/>
</dbReference>
<dbReference type="GO" id="GO:0003682">
    <property type="term" value="F:chromatin binding"/>
    <property type="evidence" value="ECO:0007669"/>
    <property type="project" value="TreeGrafter"/>
</dbReference>
<reference evidence="3 4" key="1">
    <citation type="submission" date="2021-09" db="EMBL/GenBank/DDBJ databases">
        <title>Genomic insights and catalytic innovation underlie evolution of tropane alkaloids biosynthesis.</title>
        <authorList>
            <person name="Wang Y.-J."/>
            <person name="Tian T."/>
            <person name="Huang J.-P."/>
            <person name="Huang S.-X."/>
        </authorList>
    </citation>
    <scope>NUCLEOTIDE SEQUENCE [LARGE SCALE GENOMIC DNA]</scope>
    <source>
        <strain evidence="3">KIB-2018</strain>
        <tissue evidence="3">Leaf</tissue>
    </source>
</reference>
<feature type="region of interest" description="Disordered" evidence="1">
    <location>
        <begin position="126"/>
        <end position="168"/>
    </location>
</feature>
<accession>A0AAV8S6F7</accession>
<dbReference type="AlphaFoldDB" id="A0AAV8S6F7"/>
<dbReference type="GO" id="GO:0005634">
    <property type="term" value="C:nucleus"/>
    <property type="evidence" value="ECO:0007669"/>
    <property type="project" value="TreeGrafter"/>
</dbReference>
<evidence type="ECO:0000313" key="3">
    <source>
        <dbReference type="EMBL" id="KAJ8747759.1"/>
    </source>
</evidence>
<gene>
    <name evidence="3" type="ORF">K2173_014516</name>
</gene>
<evidence type="ECO:0000256" key="1">
    <source>
        <dbReference type="SAM" id="MobiDB-lite"/>
    </source>
</evidence>
<evidence type="ECO:0000259" key="2">
    <source>
        <dbReference type="Pfam" id="PF15749"/>
    </source>
</evidence>
<dbReference type="EMBL" id="JAIWQS010000090">
    <property type="protein sequence ID" value="KAJ8747759.1"/>
    <property type="molecule type" value="Genomic_DNA"/>
</dbReference>
<dbReference type="Proteomes" id="UP001159364">
    <property type="component" value="Unassembled WGS sequence"/>
</dbReference>
<feature type="domain" description="MRN complex-interacting protein N-terminal" evidence="2">
    <location>
        <begin position="8"/>
        <end position="71"/>
    </location>
</feature>
<protein>
    <recommendedName>
        <fullName evidence="2">MRN complex-interacting protein N-terminal domain-containing protein</fullName>
    </recommendedName>
</protein>
<feature type="compositionally biased region" description="Polar residues" evidence="1">
    <location>
        <begin position="130"/>
        <end position="141"/>
    </location>
</feature>
<name>A0AAV8S6F7_9ROSI</name>
<evidence type="ECO:0000313" key="4">
    <source>
        <dbReference type="Proteomes" id="UP001159364"/>
    </source>
</evidence>
<dbReference type="PANTHER" id="PTHR15863:SF2">
    <property type="entry name" value="MRN COMPLEX-INTERACTING PROTEIN"/>
    <property type="match status" value="1"/>
</dbReference>
<organism evidence="3 4">
    <name type="scientific">Erythroxylum novogranatense</name>
    <dbReference type="NCBI Taxonomy" id="1862640"/>
    <lineage>
        <taxon>Eukaryota</taxon>
        <taxon>Viridiplantae</taxon>
        <taxon>Streptophyta</taxon>
        <taxon>Embryophyta</taxon>
        <taxon>Tracheophyta</taxon>
        <taxon>Spermatophyta</taxon>
        <taxon>Magnoliopsida</taxon>
        <taxon>eudicotyledons</taxon>
        <taxon>Gunneridae</taxon>
        <taxon>Pentapetalae</taxon>
        <taxon>rosids</taxon>
        <taxon>fabids</taxon>
        <taxon>Malpighiales</taxon>
        <taxon>Erythroxylaceae</taxon>
        <taxon>Erythroxylum</taxon>
    </lineage>
</organism>